<reference evidence="7" key="2">
    <citation type="submission" date="2022-06" db="EMBL/GenBank/DDBJ databases">
        <title>Xiashengella guii gen. nov. sp. nov., a bacterium isolated form anaerobic digestion tank.</title>
        <authorList>
            <person name="Huang H."/>
        </authorList>
    </citation>
    <scope>NUCLEOTIDE SEQUENCE</scope>
    <source>
        <strain evidence="7">Ai-910</strain>
    </source>
</reference>
<evidence type="ECO:0000256" key="4">
    <source>
        <dbReference type="ARBA" id="ARBA00035244"/>
    </source>
</evidence>
<evidence type="ECO:0000313" key="8">
    <source>
        <dbReference type="Proteomes" id="UP001056426"/>
    </source>
</evidence>
<keyword evidence="3 5" id="KW-0687">Ribonucleoprotein</keyword>
<keyword evidence="5" id="KW-0699">rRNA-binding</keyword>
<comment type="subunit">
    <text evidence="5">Part of the 50S ribosomal subunit.</text>
</comment>
<keyword evidence="2 5" id="KW-0689">Ribosomal protein</keyword>
<dbReference type="GO" id="GO:0019843">
    <property type="term" value="F:rRNA binding"/>
    <property type="evidence" value="ECO:0007669"/>
    <property type="project" value="UniProtKB-UniRule"/>
</dbReference>
<comment type="function">
    <text evidence="5">Forms part of the polypeptide exit tunnel.</text>
</comment>
<evidence type="ECO:0000256" key="2">
    <source>
        <dbReference type="ARBA" id="ARBA00022980"/>
    </source>
</evidence>
<dbReference type="Proteomes" id="UP001056426">
    <property type="component" value="Chromosome"/>
</dbReference>
<evidence type="ECO:0000313" key="7">
    <source>
        <dbReference type="EMBL" id="URW80261.1"/>
    </source>
</evidence>
<name>A0A9J6ZRH0_9BACT</name>
<dbReference type="Gene3D" id="3.40.1370.10">
    <property type="match status" value="1"/>
</dbReference>
<gene>
    <name evidence="5 7" type="primary">rplD</name>
    <name evidence="7" type="ORF">M9189_02675</name>
</gene>
<comment type="function">
    <text evidence="5">One of the primary rRNA binding proteins, this protein initially binds near the 5'-end of the 23S rRNA. It is important during the early stages of 50S assembly. It makes multiple contacts with different domains of the 23S rRNA in the assembled 50S subunit and ribosome.</text>
</comment>
<evidence type="ECO:0000256" key="6">
    <source>
        <dbReference type="SAM" id="MobiDB-lite"/>
    </source>
</evidence>
<protein>
    <recommendedName>
        <fullName evidence="4 5">Large ribosomal subunit protein uL4</fullName>
    </recommendedName>
</protein>
<proteinExistence type="inferred from homology"/>
<dbReference type="GO" id="GO:0005840">
    <property type="term" value="C:ribosome"/>
    <property type="evidence" value="ECO:0007669"/>
    <property type="project" value="UniProtKB-KW"/>
</dbReference>
<dbReference type="PANTHER" id="PTHR10746:SF6">
    <property type="entry name" value="LARGE RIBOSOMAL SUBUNIT PROTEIN UL4M"/>
    <property type="match status" value="1"/>
</dbReference>
<dbReference type="InterPro" id="IPR013005">
    <property type="entry name" value="Ribosomal_uL4-like"/>
</dbReference>
<dbReference type="AlphaFoldDB" id="A0A9J6ZRH0"/>
<feature type="region of interest" description="Disordered" evidence="6">
    <location>
        <begin position="46"/>
        <end position="71"/>
    </location>
</feature>
<dbReference type="NCBIfam" id="TIGR03953">
    <property type="entry name" value="rplD_bact"/>
    <property type="match status" value="1"/>
</dbReference>
<keyword evidence="8" id="KW-1185">Reference proteome</keyword>
<dbReference type="RefSeq" id="WP_250724402.1">
    <property type="nucleotide sequence ID" value="NZ_CP098400.1"/>
</dbReference>
<dbReference type="InterPro" id="IPR002136">
    <property type="entry name" value="Ribosomal_uL4"/>
</dbReference>
<dbReference type="InterPro" id="IPR023574">
    <property type="entry name" value="Ribosomal_uL4_dom_sf"/>
</dbReference>
<dbReference type="EMBL" id="CP098400">
    <property type="protein sequence ID" value="URW80261.1"/>
    <property type="molecule type" value="Genomic_DNA"/>
</dbReference>
<dbReference type="Pfam" id="PF00573">
    <property type="entry name" value="Ribosomal_L4"/>
    <property type="match status" value="1"/>
</dbReference>
<accession>A0A9J6ZRH0</accession>
<dbReference type="GO" id="GO:0003735">
    <property type="term" value="F:structural constituent of ribosome"/>
    <property type="evidence" value="ECO:0007669"/>
    <property type="project" value="InterPro"/>
</dbReference>
<sequence length="209" mass="23439">MELNIVNIKGEDTGRKIELPDSIFALEPNDHAIYLDVKQYLANQRQGTHKAKERNEVAGSTRKIKKQKGTGTARAGSVLSPIFRGGGRIFGPRPRNYSFKLNKKLKQLARMSALSYKAVNNEIIVVEDFGMETPKTKEFNAIRKNLKIDDKRSLLVLSEGDRNIYLSARNLPRTEVAVASGLNTYSIMKAHRLVLTESSVEQIGKLLNK</sequence>
<evidence type="ECO:0000256" key="1">
    <source>
        <dbReference type="ARBA" id="ARBA00010528"/>
    </source>
</evidence>
<dbReference type="GO" id="GO:1990904">
    <property type="term" value="C:ribonucleoprotein complex"/>
    <property type="evidence" value="ECO:0007669"/>
    <property type="project" value="UniProtKB-KW"/>
</dbReference>
<evidence type="ECO:0000256" key="3">
    <source>
        <dbReference type="ARBA" id="ARBA00023274"/>
    </source>
</evidence>
<organism evidence="7 8">
    <name type="scientific">Xiashengella succiniciproducens</name>
    <dbReference type="NCBI Taxonomy" id="2949635"/>
    <lineage>
        <taxon>Bacteria</taxon>
        <taxon>Pseudomonadati</taxon>
        <taxon>Bacteroidota</taxon>
        <taxon>Bacteroidia</taxon>
        <taxon>Marinilabiliales</taxon>
        <taxon>Marinilabiliaceae</taxon>
        <taxon>Xiashengella</taxon>
    </lineage>
</organism>
<reference evidence="7" key="1">
    <citation type="submission" date="2022-05" db="EMBL/GenBank/DDBJ databases">
        <authorList>
            <person name="Sun X."/>
        </authorList>
    </citation>
    <scope>NUCLEOTIDE SEQUENCE</scope>
    <source>
        <strain evidence="7">Ai-910</strain>
    </source>
</reference>
<keyword evidence="5" id="KW-0694">RNA-binding</keyword>
<dbReference type="SUPFAM" id="SSF52166">
    <property type="entry name" value="Ribosomal protein L4"/>
    <property type="match status" value="1"/>
</dbReference>
<dbReference type="GO" id="GO:0006412">
    <property type="term" value="P:translation"/>
    <property type="evidence" value="ECO:0007669"/>
    <property type="project" value="UniProtKB-UniRule"/>
</dbReference>
<dbReference type="KEGG" id="alkq:M9189_02675"/>
<dbReference type="PANTHER" id="PTHR10746">
    <property type="entry name" value="50S RIBOSOMAL PROTEIN L4"/>
    <property type="match status" value="1"/>
</dbReference>
<comment type="similarity">
    <text evidence="1 5">Belongs to the universal ribosomal protein uL4 family.</text>
</comment>
<dbReference type="HAMAP" id="MF_01328_B">
    <property type="entry name" value="Ribosomal_uL4_B"/>
    <property type="match status" value="1"/>
</dbReference>
<evidence type="ECO:0000256" key="5">
    <source>
        <dbReference type="HAMAP-Rule" id="MF_01328"/>
    </source>
</evidence>